<evidence type="ECO:0000313" key="3">
    <source>
        <dbReference type="Proteomes" id="UP000018948"/>
    </source>
</evidence>
<evidence type="ECO:0000313" key="2">
    <source>
        <dbReference type="EMBL" id="ETP46517.1"/>
    </source>
</evidence>
<dbReference type="AlphaFoldDB" id="W2ZGL7"/>
<proteinExistence type="predicted"/>
<sequence length="290" mass="31679">SEDQNDWDNWVDFAVYAYNSGKHSTVALSPNELMMGRRLRPPNELLRRTSVMEAADDSPDSPRYLAPWVCPFLDLEFRDQGTKKCFDQALSTVLPDLTHGNLTVNFFPKTHSSSAWKDLTACPGLQASSTGNRICRLGQAFVVMVPCQISASHFGSVGSGSSLPLSKRGLQLKKRNPTAQRSRQDQEGQIPYLDGWTQRSGRPLPEHVPAAVIKVGFGVCIDLSTLAHLSKDDQRAFRSLVSSGELAVRSQDNRLARGSSCAGGSAAMACKLGVPTVRSPVQHDLRALEL</sequence>
<dbReference type="Gene3D" id="3.30.420.10">
    <property type="entry name" value="Ribonuclease H-like superfamily/Ribonuclease H"/>
    <property type="match status" value="1"/>
</dbReference>
<protein>
    <recommendedName>
        <fullName evidence="4">Integrase catalytic domain-containing protein</fullName>
    </recommendedName>
</protein>
<dbReference type="InterPro" id="IPR036397">
    <property type="entry name" value="RNaseH_sf"/>
</dbReference>
<gene>
    <name evidence="2" type="ORF">F442_07248</name>
</gene>
<dbReference type="EMBL" id="ANIY01001498">
    <property type="protein sequence ID" value="ETP46517.1"/>
    <property type="molecule type" value="Genomic_DNA"/>
</dbReference>
<name>W2ZGL7_PHYNI</name>
<evidence type="ECO:0000256" key="1">
    <source>
        <dbReference type="SAM" id="MobiDB-lite"/>
    </source>
</evidence>
<accession>W2ZGL7</accession>
<dbReference type="Proteomes" id="UP000018948">
    <property type="component" value="Unassembled WGS sequence"/>
</dbReference>
<comment type="caution">
    <text evidence="2">The sequence shown here is derived from an EMBL/GenBank/DDBJ whole genome shotgun (WGS) entry which is preliminary data.</text>
</comment>
<dbReference type="GO" id="GO:0003676">
    <property type="term" value="F:nucleic acid binding"/>
    <property type="evidence" value="ECO:0007669"/>
    <property type="project" value="InterPro"/>
</dbReference>
<evidence type="ECO:0008006" key="4">
    <source>
        <dbReference type="Google" id="ProtNLM"/>
    </source>
</evidence>
<reference evidence="2 3" key="1">
    <citation type="submission" date="2013-11" db="EMBL/GenBank/DDBJ databases">
        <title>The Genome Sequence of Phytophthora parasitica P10297.</title>
        <authorList>
            <consortium name="The Broad Institute Genomics Platform"/>
            <person name="Russ C."/>
            <person name="Tyler B."/>
            <person name="Panabieres F."/>
            <person name="Shan W."/>
            <person name="Tripathy S."/>
            <person name="Grunwald N."/>
            <person name="Machado M."/>
            <person name="Johnson C.S."/>
            <person name="Walker B."/>
            <person name="Young S.K."/>
            <person name="Zeng Q."/>
            <person name="Gargeya S."/>
            <person name="Fitzgerald M."/>
            <person name="Haas B."/>
            <person name="Abouelleil A."/>
            <person name="Allen A.W."/>
            <person name="Alvarado L."/>
            <person name="Arachchi H.M."/>
            <person name="Berlin A.M."/>
            <person name="Chapman S.B."/>
            <person name="Gainer-Dewar J."/>
            <person name="Goldberg J."/>
            <person name="Griggs A."/>
            <person name="Gujja S."/>
            <person name="Hansen M."/>
            <person name="Howarth C."/>
            <person name="Imamovic A."/>
            <person name="Ireland A."/>
            <person name="Larimer J."/>
            <person name="McCowan C."/>
            <person name="Murphy C."/>
            <person name="Pearson M."/>
            <person name="Poon T.W."/>
            <person name="Priest M."/>
            <person name="Roberts A."/>
            <person name="Saif S."/>
            <person name="Shea T."/>
            <person name="Sisk P."/>
            <person name="Sykes S."/>
            <person name="Wortman J."/>
            <person name="Nusbaum C."/>
            <person name="Birren B."/>
        </authorList>
    </citation>
    <scope>NUCLEOTIDE SEQUENCE [LARGE SCALE GENOMIC DNA]</scope>
    <source>
        <strain evidence="2 3">P10297</strain>
    </source>
</reference>
<organism evidence="2 3">
    <name type="scientific">Phytophthora nicotianae P10297</name>
    <dbReference type="NCBI Taxonomy" id="1317064"/>
    <lineage>
        <taxon>Eukaryota</taxon>
        <taxon>Sar</taxon>
        <taxon>Stramenopiles</taxon>
        <taxon>Oomycota</taxon>
        <taxon>Peronosporomycetes</taxon>
        <taxon>Peronosporales</taxon>
        <taxon>Peronosporaceae</taxon>
        <taxon>Phytophthora</taxon>
    </lineage>
</organism>
<feature type="non-terminal residue" evidence="2">
    <location>
        <position position="1"/>
    </location>
</feature>
<feature type="region of interest" description="Disordered" evidence="1">
    <location>
        <begin position="167"/>
        <end position="189"/>
    </location>
</feature>